<dbReference type="AlphaFoldDB" id="K1VT81"/>
<comment type="caution">
    <text evidence="2">The sequence shown here is derived from an EMBL/GenBank/DDBJ whole genome shotgun (WGS) entry which is preliminary data.</text>
</comment>
<keyword evidence="3" id="KW-1185">Reference proteome</keyword>
<sequence length="114" mass="12652">MATPAKLCDEARSTCAYSYTTAGCHPTSTSEIDKYPGGADKYFADLEAFIESDIGPDGSKLPESRTPETFEKYAERLAIEASELKLRIDKEQREARRLSNNQAERSSPRATEPD</sequence>
<dbReference type="Proteomes" id="UP000006757">
    <property type="component" value="Unassembled WGS sequence"/>
</dbReference>
<feature type="compositionally biased region" description="Polar residues" evidence="1">
    <location>
        <begin position="98"/>
        <end position="114"/>
    </location>
</feature>
<evidence type="ECO:0000256" key="1">
    <source>
        <dbReference type="SAM" id="MobiDB-lite"/>
    </source>
</evidence>
<reference evidence="2 3" key="1">
    <citation type="journal article" date="2012" name="Eukaryot. Cell">
        <title>Genome sequence of the Trichosporon asahii environmental strain CBS 8904.</title>
        <authorList>
            <person name="Yang R.Y."/>
            <person name="Li H.T."/>
            <person name="Zhu H."/>
            <person name="Zhou G.P."/>
            <person name="Wang M."/>
            <person name="Wang L."/>
        </authorList>
    </citation>
    <scope>NUCLEOTIDE SEQUENCE [LARGE SCALE GENOMIC DNA]</scope>
    <source>
        <strain evidence="2 3">CBS 8904</strain>
    </source>
</reference>
<evidence type="ECO:0000313" key="2">
    <source>
        <dbReference type="EMBL" id="EKC99897.1"/>
    </source>
</evidence>
<feature type="region of interest" description="Disordered" evidence="1">
    <location>
        <begin position="92"/>
        <end position="114"/>
    </location>
</feature>
<name>K1VT81_TRIAC</name>
<protein>
    <submittedName>
        <fullName evidence="2">Uncharacterized protein</fullName>
    </submittedName>
</protein>
<dbReference type="HOGENOM" id="CLU_2122796_0_0_1"/>
<dbReference type="PROSITE" id="PS51257">
    <property type="entry name" value="PROKAR_LIPOPROTEIN"/>
    <property type="match status" value="1"/>
</dbReference>
<accession>K1VT81</accession>
<dbReference type="EMBL" id="AMBO01000358">
    <property type="protein sequence ID" value="EKC99897.1"/>
    <property type="molecule type" value="Genomic_DNA"/>
</dbReference>
<organism evidence="2 3">
    <name type="scientific">Trichosporon asahii var. asahii (strain CBS 8904)</name>
    <name type="common">Yeast</name>
    <dbReference type="NCBI Taxonomy" id="1220162"/>
    <lineage>
        <taxon>Eukaryota</taxon>
        <taxon>Fungi</taxon>
        <taxon>Dikarya</taxon>
        <taxon>Basidiomycota</taxon>
        <taxon>Agaricomycotina</taxon>
        <taxon>Tremellomycetes</taxon>
        <taxon>Trichosporonales</taxon>
        <taxon>Trichosporonaceae</taxon>
        <taxon>Trichosporon</taxon>
    </lineage>
</organism>
<proteinExistence type="predicted"/>
<dbReference type="InParanoid" id="K1VT81"/>
<gene>
    <name evidence="2" type="ORF">A1Q2_05862</name>
</gene>
<evidence type="ECO:0000313" key="3">
    <source>
        <dbReference type="Proteomes" id="UP000006757"/>
    </source>
</evidence>